<gene>
    <name evidence="1" type="ORF">FWK35_00027067</name>
</gene>
<dbReference type="Proteomes" id="UP000478052">
    <property type="component" value="Unassembled WGS sequence"/>
</dbReference>
<protein>
    <submittedName>
        <fullName evidence="1">MULE domain-containing protein</fullName>
    </submittedName>
</protein>
<evidence type="ECO:0000313" key="2">
    <source>
        <dbReference type="Proteomes" id="UP000478052"/>
    </source>
</evidence>
<evidence type="ECO:0000313" key="1">
    <source>
        <dbReference type="EMBL" id="KAF0713279.1"/>
    </source>
</evidence>
<name>A0A6G0VXL5_APHCR</name>
<organism evidence="1 2">
    <name type="scientific">Aphis craccivora</name>
    <name type="common">Cowpea aphid</name>
    <dbReference type="NCBI Taxonomy" id="307492"/>
    <lineage>
        <taxon>Eukaryota</taxon>
        <taxon>Metazoa</taxon>
        <taxon>Ecdysozoa</taxon>
        <taxon>Arthropoda</taxon>
        <taxon>Hexapoda</taxon>
        <taxon>Insecta</taxon>
        <taxon>Pterygota</taxon>
        <taxon>Neoptera</taxon>
        <taxon>Paraneoptera</taxon>
        <taxon>Hemiptera</taxon>
        <taxon>Sternorrhyncha</taxon>
        <taxon>Aphidomorpha</taxon>
        <taxon>Aphidoidea</taxon>
        <taxon>Aphididae</taxon>
        <taxon>Aphidini</taxon>
        <taxon>Aphis</taxon>
        <taxon>Aphis</taxon>
    </lineage>
</organism>
<dbReference type="EMBL" id="VUJU01010723">
    <property type="protein sequence ID" value="KAF0713279.1"/>
    <property type="molecule type" value="Genomic_DNA"/>
</dbReference>
<proteinExistence type="predicted"/>
<dbReference type="AlphaFoldDB" id="A0A6G0VXL5"/>
<dbReference type="OrthoDB" id="90756at2759"/>
<reference evidence="1 2" key="1">
    <citation type="submission" date="2019-08" db="EMBL/GenBank/DDBJ databases">
        <title>Whole genome of Aphis craccivora.</title>
        <authorList>
            <person name="Voronova N.V."/>
            <person name="Shulinski R.S."/>
            <person name="Bandarenka Y.V."/>
            <person name="Zhorov D.G."/>
            <person name="Warner D."/>
        </authorList>
    </citation>
    <scope>NUCLEOTIDE SEQUENCE [LARGE SCALE GENOMIC DNA]</scope>
    <source>
        <strain evidence="1">180601</strain>
        <tissue evidence="1">Whole Body</tissue>
    </source>
</reference>
<accession>A0A6G0VXL5</accession>
<comment type="caution">
    <text evidence="1">The sequence shown here is derived from an EMBL/GenBank/DDBJ whole genome shotgun (WGS) entry which is preliminary data.</text>
</comment>
<sequence>MILNLIDLRSISILLYKNSKFGDFTWLDKFTVSYELVDKCVNMNLLFYPKTSIHNAVLNIWPETKLECCRFHFTQADDTSEVGKWLRYVFGLLFMDPNEVGKIYVFTLVAIMPPENEKLVTFVSYLVSMYIDNDALYPQTIIHPSLFKKVFPNFFKICINLNVEKSSLSNALFSTDTFKLCANPRAKKGADPKF</sequence>
<keyword evidence="2" id="KW-1185">Reference proteome</keyword>